<sequence>MLERVLRKWKQYRYRFVPWIALNLKDRSVRSVAEGDSDKIVPDTDVESNLTRLLSAFSQYDDREDKRLTYTAHALKAQQNLALMHEVLGFAVERHQSVILGGGRGVVVTAGVVPTGSVTSLYPGLIYEQYEPIFFQSLGNPFIFRCIDGLLIDGNDKGISKFLYRSCHGRDRIGPYTVCDDSWLTQSPLNPLSVGQYVNNHNKDYPANVAYQEFDVPADFPFHLRKYLPNNFYSSSFERSHLPQRLTRLVALVAVRDIQCGEELFSTYFTVVH</sequence>
<dbReference type="InterPro" id="IPR001214">
    <property type="entry name" value="SET_dom"/>
</dbReference>
<dbReference type="AlphaFoldDB" id="A0ABD0KEI3"/>
<evidence type="ECO:0000313" key="3">
    <source>
        <dbReference type="Proteomes" id="UP001519460"/>
    </source>
</evidence>
<name>A0ABD0KEI3_9CAEN</name>
<dbReference type="EMBL" id="JACVVK020000196">
    <property type="protein sequence ID" value="KAK7485347.1"/>
    <property type="molecule type" value="Genomic_DNA"/>
</dbReference>
<gene>
    <name evidence="2" type="ORF">BaRGS_00023446</name>
</gene>
<accession>A0ABD0KEI3</accession>
<dbReference type="PANTHER" id="PTHR33524">
    <property type="entry name" value="C5ORF35"/>
    <property type="match status" value="1"/>
</dbReference>
<evidence type="ECO:0000259" key="1">
    <source>
        <dbReference type="PROSITE" id="PS50280"/>
    </source>
</evidence>
<keyword evidence="3" id="KW-1185">Reference proteome</keyword>
<dbReference type="PROSITE" id="PS50280">
    <property type="entry name" value="SET"/>
    <property type="match status" value="1"/>
</dbReference>
<dbReference type="CDD" id="cd10537">
    <property type="entry name" value="SET_SETD9"/>
    <property type="match status" value="1"/>
</dbReference>
<protein>
    <recommendedName>
        <fullName evidence="1">SET domain-containing protein</fullName>
    </recommendedName>
</protein>
<organism evidence="2 3">
    <name type="scientific">Batillaria attramentaria</name>
    <dbReference type="NCBI Taxonomy" id="370345"/>
    <lineage>
        <taxon>Eukaryota</taxon>
        <taxon>Metazoa</taxon>
        <taxon>Spiralia</taxon>
        <taxon>Lophotrochozoa</taxon>
        <taxon>Mollusca</taxon>
        <taxon>Gastropoda</taxon>
        <taxon>Caenogastropoda</taxon>
        <taxon>Sorbeoconcha</taxon>
        <taxon>Cerithioidea</taxon>
        <taxon>Batillariidae</taxon>
        <taxon>Batillaria</taxon>
    </lineage>
</organism>
<evidence type="ECO:0000313" key="2">
    <source>
        <dbReference type="EMBL" id="KAK7485347.1"/>
    </source>
</evidence>
<reference evidence="2 3" key="1">
    <citation type="journal article" date="2023" name="Sci. Data">
        <title>Genome assembly of the Korean intertidal mud-creeper Batillaria attramentaria.</title>
        <authorList>
            <person name="Patra A.K."/>
            <person name="Ho P.T."/>
            <person name="Jun S."/>
            <person name="Lee S.J."/>
            <person name="Kim Y."/>
            <person name="Won Y.J."/>
        </authorList>
    </citation>
    <scope>NUCLEOTIDE SEQUENCE [LARGE SCALE GENOMIC DNA]</scope>
    <source>
        <strain evidence="2">Wonlab-2016</strain>
    </source>
</reference>
<dbReference type="Proteomes" id="UP001519460">
    <property type="component" value="Unassembled WGS sequence"/>
</dbReference>
<dbReference type="InterPro" id="IPR040415">
    <property type="entry name" value="SETD9"/>
</dbReference>
<proteinExistence type="predicted"/>
<comment type="caution">
    <text evidence="2">The sequence shown here is derived from an EMBL/GenBank/DDBJ whole genome shotgun (WGS) entry which is preliminary data.</text>
</comment>
<feature type="domain" description="SET" evidence="1">
    <location>
        <begin position="88"/>
        <end position="269"/>
    </location>
</feature>
<dbReference type="PANTHER" id="PTHR33524:SF2">
    <property type="entry name" value="SET DOMAIN-CONTAINING PROTEIN 9"/>
    <property type="match status" value="1"/>
</dbReference>